<feature type="binding site" evidence="6">
    <location>
        <position position="147"/>
    </location>
    <ligand>
        <name>a divalent metal cation</name>
        <dbReference type="ChEBI" id="CHEBI:60240"/>
        <label>1</label>
    </ligand>
</feature>
<dbReference type="Gene3D" id="3.10.450.50">
    <property type="match status" value="1"/>
</dbReference>
<dbReference type="EC" id="3.4.11.18" evidence="6 7"/>
<comment type="similarity">
    <text evidence="6">Belongs to the peptidase M24A family. Methionine aminopeptidase type 1 subfamily.</text>
</comment>
<evidence type="ECO:0000256" key="7">
    <source>
        <dbReference type="RuleBase" id="RU003653"/>
    </source>
</evidence>
<dbReference type="GeneID" id="96777912"/>
<dbReference type="GO" id="GO:0006508">
    <property type="term" value="P:proteolysis"/>
    <property type="evidence" value="ECO:0007669"/>
    <property type="project" value="UniProtKB-KW"/>
</dbReference>
<dbReference type="InterPro" id="IPR036005">
    <property type="entry name" value="Creatinase/aminopeptidase-like"/>
</dbReference>
<dbReference type="NCBIfam" id="TIGR00500">
    <property type="entry name" value="met_pdase_I"/>
    <property type="match status" value="1"/>
</dbReference>
<dbReference type="PANTHER" id="PTHR43330:SF8">
    <property type="entry name" value="METHIONINE AMINOPEPTIDASE 1D, MITOCHONDRIAL"/>
    <property type="match status" value="1"/>
</dbReference>
<dbReference type="CDD" id="cd01086">
    <property type="entry name" value="MetAP1"/>
    <property type="match status" value="1"/>
</dbReference>
<proteinExistence type="inferred from homology"/>
<feature type="binding site" evidence="6">
    <location>
        <position position="136"/>
    </location>
    <ligand>
        <name>a divalent metal cation</name>
        <dbReference type="ChEBI" id="CHEBI:60240"/>
        <label>1</label>
    </ligand>
</feature>
<evidence type="ECO:0000313" key="10">
    <source>
        <dbReference type="Proteomes" id="UP000433181"/>
    </source>
</evidence>
<feature type="binding site" evidence="6">
    <location>
        <position position="210"/>
    </location>
    <ligand>
        <name>a divalent metal cation</name>
        <dbReference type="ChEBI" id="CHEBI:60240"/>
        <label>2</label>
        <note>catalytic</note>
    </ligand>
</feature>
<dbReference type="SUPFAM" id="SSF103642">
    <property type="entry name" value="Sec-C motif"/>
    <property type="match status" value="1"/>
</dbReference>
<evidence type="ECO:0000256" key="6">
    <source>
        <dbReference type="HAMAP-Rule" id="MF_01974"/>
    </source>
</evidence>
<evidence type="ECO:0000256" key="4">
    <source>
        <dbReference type="ARBA" id="ARBA00022723"/>
    </source>
</evidence>
<dbReference type="RefSeq" id="WP_154406096.1">
    <property type="nucleotide sequence ID" value="NZ_JAQXJM010000058.1"/>
</dbReference>
<feature type="binding site" evidence="6">
    <location>
        <position position="243"/>
    </location>
    <ligand>
        <name>a divalent metal cation</name>
        <dbReference type="ChEBI" id="CHEBI:60240"/>
        <label>2</label>
        <note>catalytic</note>
    </ligand>
</feature>
<dbReference type="Gene3D" id="3.90.230.10">
    <property type="entry name" value="Creatinase/methionine aminopeptidase superfamily"/>
    <property type="match status" value="1"/>
</dbReference>
<dbReference type="GO" id="GO:0004239">
    <property type="term" value="F:initiator methionyl aminopeptidase activity"/>
    <property type="evidence" value="ECO:0007669"/>
    <property type="project" value="UniProtKB-UniRule"/>
</dbReference>
<dbReference type="InterPro" id="IPR000994">
    <property type="entry name" value="Pept_M24"/>
</dbReference>
<sequence length="290" mass="31572">MNRNDLCWCGSGRKYKKCHLAYDERLDAMKFDFFKGQVRPPRNIIKNAADIEGIRKAGVLNDAALDLAASMVEEGRDTASIDDAVRKLIEGNGGIPACLNYEGYPKSICISLNDVVCHGIPSRKTILKEGDILNVDITTILDGYYADASRMFMVGKVAPEAERLVQVAKECMLIGIEAVKPWGYVGDIGAAVNAHAKANGCSVVTELGGHGVGKDFHEDPYIPHVGERGTGMLLVPGMVFTVEPMINAGRYKVTVDKKDGWTVRTKDHSLSAQWEKTILVTETGVEVLSS</sequence>
<comment type="subunit">
    <text evidence="6">Monomer.</text>
</comment>
<name>A0A6I2UB98_9FIRM</name>
<dbReference type="InterPro" id="IPR001714">
    <property type="entry name" value="Pept_M24_MAP"/>
</dbReference>
<dbReference type="InterPro" id="IPR002467">
    <property type="entry name" value="Pept_M24A_MAP1"/>
</dbReference>
<feature type="binding site" evidence="6">
    <location>
        <position position="217"/>
    </location>
    <ligand>
        <name>substrate</name>
    </ligand>
</feature>
<evidence type="ECO:0000256" key="5">
    <source>
        <dbReference type="ARBA" id="ARBA00022801"/>
    </source>
</evidence>
<dbReference type="HAMAP" id="MF_01974">
    <property type="entry name" value="MetAP_1"/>
    <property type="match status" value="1"/>
</dbReference>
<comment type="cofactor">
    <cofactor evidence="6">
        <name>Co(2+)</name>
        <dbReference type="ChEBI" id="CHEBI:48828"/>
    </cofactor>
    <cofactor evidence="6">
        <name>Zn(2+)</name>
        <dbReference type="ChEBI" id="CHEBI:29105"/>
    </cofactor>
    <cofactor evidence="6">
        <name>Mn(2+)</name>
        <dbReference type="ChEBI" id="CHEBI:29035"/>
    </cofactor>
    <cofactor evidence="6">
        <name>Fe(2+)</name>
        <dbReference type="ChEBI" id="CHEBI:29033"/>
    </cofactor>
    <text evidence="6">Binds 2 divalent metal cations per subunit. Has a high-affinity and a low affinity metal-binding site. The true nature of the physiological cofactor is under debate. The enzyme is active with cobalt, zinc, manganese or divalent iron ions. Most likely, methionine aminopeptidases function as mononuclear Fe(2+)-metalloproteases under physiological conditions, and the catalytically relevant metal-binding site has been assigned to the histidine-containing high-affinity site.</text>
</comment>
<keyword evidence="3 6" id="KW-0645">Protease</keyword>
<protein>
    <recommendedName>
        <fullName evidence="6 7">Methionine aminopeptidase</fullName>
        <shortName evidence="6">MAP</shortName>
        <shortName evidence="6">MetAP</shortName>
        <ecNumber evidence="6 7">3.4.11.18</ecNumber>
    </recommendedName>
    <alternativeName>
        <fullName evidence="6">Peptidase M</fullName>
    </alternativeName>
</protein>
<dbReference type="Proteomes" id="UP000433181">
    <property type="component" value="Unassembled WGS sequence"/>
</dbReference>
<feature type="binding site" evidence="6">
    <location>
        <position position="118"/>
    </location>
    <ligand>
        <name>substrate</name>
    </ligand>
</feature>
<evidence type="ECO:0000259" key="8">
    <source>
        <dbReference type="Pfam" id="PF00557"/>
    </source>
</evidence>
<accession>A0A6I2UB98</accession>
<keyword evidence="10" id="KW-1185">Reference proteome</keyword>
<dbReference type="PRINTS" id="PR00599">
    <property type="entry name" value="MAPEPTIDASE"/>
</dbReference>
<evidence type="ECO:0000313" key="9">
    <source>
        <dbReference type="EMBL" id="MSU07997.1"/>
    </source>
</evidence>
<keyword evidence="5 6" id="KW-0378">Hydrolase</keyword>
<dbReference type="GO" id="GO:0070006">
    <property type="term" value="F:metalloaminopeptidase activity"/>
    <property type="evidence" value="ECO:0007669"/>
    <property type="project" value="UniProtKB-UniRule"/>
</dbReference>
<dbReference type="AlphaFoldDB" id="A0A6I2UB98"/>
<dbReference type="EMBL" id="VUNR01000004">
    <property type="protein sequence ID" value="MSU07997.1"/>
    <property type="molecule type" value="Genomic_DNA"/>
</dbReference>
<dbReference type="InterPro" id="IPR004027">
    <property type="entry name" value="SEC_C_motif"/>
</dbReference>
<dbReference type="Pfam" id="PF00557">
    <property type="entry name" value="Peptidase_M24"/>
    <property type="match status" value="1"/>
</dbReference>
<dbReference type="Pfam" id="PF02810">
    <property type="entry name" value="SEC-C"/>
    <property type="match status" value="1"/>
</dbReference>
<dbReference type="NCBIfam" id="NF008970">
    <property type="entry name" value="PRK12318.1"/>
    <property type="match status" value="1"/>
</dbReference>
<keyword evidence="4 6" id="KW-0479">Metal-binding</keyword>
<organism evidence="9 10">
    <name type="scientific">Anaerovibrio slackiae</name>
    <dbReference type="NCBI Taxonomy" id="2652309"/>
    <lineage>
        <taxon>Bacteria</taxon>
        <taxon>Bacillati</taxon>
        <taxon>Bacillota</taxon>
        <taxon>Negativicutes</taxon>
        <taxon>Selenomonadales</taxon>
        <taxon>Selenomonadaceae</taxon>
        <taxon>Anaerovibrio</taxon>
    </lineage>
</organism>
<reference evidence="9 10" key="1">
    <citation type="submission" date="2019-08" db="EMBL/GenBank/DDBJ databases">
        <title>In-depth cultivation of the pig gut microbiome towards novel bacterial diversity and tailored functional studies.</title>
        <authorList>
            <person name="Wylensek D."/>
            <person name="Hitch T.C.A."/>
            <person name="Clavel T."/>
        </authorList>
    </citation>
    <scope>NUCLEOTIDE SEQUENCE [LARGE SCALE GENOMIC DNA]</scope>
    <source>
        <strain evidence="9 10">WCA-693-APC-5D-A</strain>
    </source>
</reference>
<dbReference type="PANTHER" id="PTHR43330">
    <property type="entry name" value="METHIONINE AMINOPEPTIDASE"/>
    <property type="match status" value="1"/>
</dbReference>
<comment type="function">
    <text evidence="1 6">Removes the N-terminal methionine from nascent proteins. The N-terminal methionine is often cleaved when the second residue in the primary sequence is small and uncharged (Met-Ala-, Cys, Gly, Pro, Ser, Thr, or Val). Requires deformylation of the N(alpha)-formylated initiator methionine before it can be hydrolyzed.</text>
</comment>
<evidence type="ECO:0000256" key="1">
    <source>
        <dbReference type="ARBA" id="ARBA00002521"/>
    </source>
</evidence>
<feature type="binding site" evidence="6">
    <location>
        <position position="147"/>
    </location>
    <ligand>
        <name>a divalent metal cation</name>
        <dbReference type="ChEBI" id="CHEBI:60240"/>
        <label>2</label>
        <note>catalytic</note>
    </ligand>
</feature>
<feature type="binding site" evidence="6">
    <location>
        <position position="275"/>
    </location>
    <ligand>
        <name>a divalent metal cation</name>
        <dbReference type="ChEBI" id="CHEBI:60240"/>
        <label>1</label>
    </ligand>
</feature>
<keyword evidence="2 6" id="KW-0031">Aminopeptidase</keyword>
<comment type="catalytic activity">
    <reaction evidence="6 7">
        <text>Release of N-terminal amino acids, preferentially methionine, from peptides and arylamides.</text>
        <dbReference type="EC" id="3.4.11.18"/>
    </reaction>
</comment>
<comment type="caution">
    <text evidence="9">The sequence shown here is derived from an EMBL/GenBank/DDBJ whole genome shotgun (WGS) entry which is preliminary data.</text>
</comment>
<feature type="binding site" evidence="6">
    <location>
        <position position="275"/>
    </location>
    <ligand>
        <name>a divalent metal cation</name>
        <dbReference type="ChEBI" id="CHEBI:60240"/>
        <label>2</label>
        <note>catalytic</note>
    </ligand>
</feature>
<feature type="domain" description="Peptidase M24" evidence="8">
    <location>
        <begin position="52"/>
        <end position="282"/>
    </location>
</feature>
<evidence type="ECO:0000256" key="2">
    <source>
        <dbReference type="ARBA" id="ARBA00022438"/>
    </source>
</evidence>
<dbReference type="SUPFAM" id="SSF55920">
    <property type="entry name" value="Creatinase/aminopeptidase"/>
    <property type="match status" value="1"/>
</dbReference>
<gene>
    <name evidence="6" type="primary">map</name>
    <name evidence="9" type="ORF">FYJ84_03200</name>
</gene>
<evidence type="ECO:0000256" key="3">
    <source>
        <dbReference type="ARBA" id="ARBA00022670"/>
    </source>
</evidence>
<dbReference type="GO" id="GO:0046872">
    <property type="term" value="F:metal ion binding"/>
    <property type="evidence" value="ECO:0007669"/>
    <property type="project" value="UniProtKB-UniRule"/>
</dbReference>